<comment type="similarity">
    <text evidence="1">Belongs to the glycosyltransferase 32 family.</text>
</comment>
<dbReference type="RefSeq" id="XP_040721939.1">
    <property type="nucleotide sequence ID" value="XM_040867414.1"/>
</dbReference>
<dbReference type="AlphaFoldDB" id="A0A1Y2ETD9"/>
<keyword evidence="2 3" id="KW-0808">Transferase</keyword>
<dbReference type="GO" id="GO:0016020">
    <property type="term" value="C:membrane"/>
    <property type="evidence" value="ECO:0007669"/>
    <property type="project" value="GOC"/>
</dbReference>
<dbReference type="PANTHER" id="PTHR32385">
    <property type="entry name" value="MANNOSYL PHOSPHORYLINOSITOL CERAMIDE SYNTHASE"/>
    <property type="match status" value="1"/>
</dbReference>
<dbReference type="Pfam" id="PF04488">
    <property type="entry name" value="Gly_transf_sug"/>
    <property type="match status" value="1"/>
</dbReference>
<evidence type="ECO:0000256" key="2">
    <source>
        <dbReference type="ARBA" id="ARBA00022679"/>
    </source>
</evidence>
<comment type="caution">
    <text evidence="3">The sequence shown here is derived from an EMBL/GenBank/DDBJ whole genome shotgun (WGS) entry which is preliminary data.</text>
</comment>
<dbReference type="PANTHER" id="PTHR32385:SF15">
    <property type="entry name" value="INOSITOL PHOSPHOCERAMIDE MANNOSYLTRANSFERASE 1"/>
    <property type="match status" value="1"/>
</dbReference>
<dbReference type="Proteomes" id="UP000193685">
    <property type="component" value="Unassembled WGS sequence"/>
</dbReference>
<reference evidence="3 4" key="1">
    <citation type="submission" date="2016-07" db="EMBL/GenBank/DDBJ databases">
        <title>Pervasive Adenine N6-methylation of Active Genes in Fungi.</title>
        <authorList>
            <consortium name="DOE Joint Genome Institute"/>
            <person name="Mondo S.J."/>
            <person name="Dannebaum R.O."/>
            <person name="Kuo R.C."/>
            <person name="Labutti K."/>
            <person name="Haridas S."/>
            <person name="Kuo A."/>
            <person name="Salamov A."/>
            <person name="Ahrendt S.R."/>
            <person name="Lipzen A."/>
            <person name="Sullivan W."/>
            <person name="Andreopoulos W.B."/>
            <person name="Clum A."/>
            <person name="Lindquist E."/>
            <person name="Daum C."/>
            <person name="Ramamoorthy G.K."/>
            <person name="Gryganskyi A."/>
            <person name="Culley D."/>
            <person name="Magnuson J.K."/>
            <person name="James T.Y."/>
            <person name="O'Malley M.A."/>
            <person name="Stajich J.E."/>
            <person name="Spatafora J.W."/>
            <person name="Visel A."/>
            <person name="Grigoriev I.V."/>
        </authorList>
    </citation>
    <scope>NUCLEOTIDE SEQUENCE [LARGE SCALE GENOMIC DNA]</scope>
    <source>
        <strain evidence="3 4">12-1054</strain>
    </source>
</reference>
<dbReference type="GO" id="GO:0051999">
    <property type="term" value="P:mannosyl-inositol phosphorylceramide biosynthetic process"/>
    <property type="evidence" value="ECO:0007669"/>
    <property type="project" value="TreeGrafter"/>
</dbReference>
<dbReference type="GeneID" id="63784013"/>
<accession>A0A1Y2ETD9</accession>
<dbReference type="OMA" id="MDIGCRR"/>
<gene>
    <name evidence="3" type="ORF">BCR37DRAFT_342030</name>
</gene>
<organism evidence="3 4">
    <name type="scientific">Protomyces lactucae-debilis</name>
    <dbReference type="NCBI Taxonomy" id="2754530"/>
    <lineage>
        <taxon>Eukaryota</taxon>
        <taxon>Fungi</taxon>
        <taxon>Dikarya</taxon>
        <taxon>Ascomycota</taxon>
        <taxon>Taphrinomycotina</taxon>
        <taxon>Taphrinomycetes</taxon>
        <taxon>Taphrinales</taxon>
        <taxon>Protomycetaceae</taxon>
        <taxon>Protomyces</taxon>
    </lineage>
</organism>
<dbReference type="SUPFAM" id="SSF53448">
    <property type="entry name" value="Nucleotide-diphospho-sugar transferases"/>
    <property type="match status" value="1"/>
</dbReference>
<keyword evidence="4" id="KW-1185">Reference proteome</keyword>
<evidence type="ECO:0000256" key="1">
    <source>
        <dbReference type="ARBA" id="ARBA00009003"/>
    </source>
</evidence>
<feature type="non-terminal residue" evidence="3">
    <location>
        <position position="207"/>
    </location>
</feature>
<sequence>IPKIMHRTSQNATIPYGWQSGFDTCVDKNPDWQHMFWTDVNATEFMQTHYESFMTTWHAYEYPIQRVDALRYHLLWHYGGVYADLDVECRSNLDLLIDSTVNDMALLPRTTPIGISNDVMAASKNHPFFKQLIDGLVRANIVYPSGYLTVMASTGPMFVNYHLSKYLSTTHTSLVKIISPELYHGGPLSFFGHLPGSSWHTHDANIV</sequence>
<dbReference type="OrthoDB" id="3647at2759"/>
<dbReference type="InterPro" id="IPR007577">
    <property type="entry name" value="GlycoTrfase_DXD_sugar-bd_CS"/>
</dbReference>
<dbReference type="InterPro" id="IPR029044">
    <property type="entry name" value="Nucleotide-diphossugar_trans"/>
</dbReference>
<protein>
    <submittedName>
        <fullName evidence="3">Nucleotide-diphospho-sugar transferase</fullName>
    </submittedName>
</protein>
<dbReference type="Gene3D" id="3.90.550.20">
    <property type="match status" value="1"/>
</dbReference>
<evidence type="ECO:0000313" key="3">
    <source>
        <dbReference type="EMBL" id="ORY74105.1"/>
    </source>
</evidence>
<proteinExistence type="inferred from homology"/>
<dbReference type="InterPro" id="IPR051706">
    <property type="entry name" value="Glycosyltransferase_domain"/>
</dbReference>
<name>A0A1Y2ETD9_PROLT</name>
<dbReference type="EMBL" id="MCFI01000031">
    <property type="protein sequence ID" value="ORY74105.1"/>
    <property type="molecule type" value="Genomic_DNA"/>
</dbReference>
<feature type="non-terminal residue" evidence="3">
    <location>
        <position position="1"/>
    </location>
</feature>
<dbReference type="GO" id="GO:0000030">
    <property type="term" value="F:mannosyltransferase activity"/>
    <property type="evidence" value="ECO:0007669"/>
    <property type="project" value="TreeGrafter"/>
</dbReference>
<evidence type="ECO:0000313" key="4">
    <source>
        <dbReference type="Proteomes" id="UP000193685"/>
    </source>
</evidence>